<gene>
    <name evidence="2" type="ORF">A3Q56_00781</name>
</gene>
<evidence type="ECO:0000313" key="2">
    <source>
        <dbReference type="EMBL" id="OAF71435.1"/>
    </source>
</evidence>
<dbReference type="Gene3D" id="2.40.320.10">
    <property type="entry name" value="Hypothetical Protein Pfu-838710-001"/>
    <property type="match status" value="1"/>
</dbReference>
<sequence>MKKSRTTNNEKVCATKNYDKKIHRIVLTGGPCGGKTTGQVAISNFFENLGWKVYRVPEAATILKAGGVKGSDFNENNVRCFQYNLIYLMMRLENTYIEMAQHEKSNVLIICDRGILDATVYMPSHMWTEYLDKNNLTDIDVRDNRYDHICHMVSAADGAENFYNDNNNSARHETIQEARTLDSQTLQAWIGHPYIDVIDNSTNFAHKKMRLIKAICERMGIDTSDRLVQNSKKRKFLIESLPNIADFPETTQIFNVIHHYLLSNDSNVQSRIRKRGINDSWSYLYTARIKGSHDQNPELKRQISYREYKALNLQADPNRYPIFKRRHCFMWNKTYYQLDVYKEPCHKRCMNLIFLETFTSKTDELQLPDFIKINKEITGVNEYSMYNLSLIKEK</sequence>
<dbReference type="InterPro" id="IPR053227">
    <property type="entry name" value="TRPL-trafficking_regulator"/>
</dbReference>
<dbReference type="Proteomes" id="UP000078046">
    <property type="component" value="Unassembled WGS sequence"/>
</dbReference>
<organism evidence="2 3">
    <name type="scientific">Intoshia linei</name>
    <dbReference type="NCBI Taxonomy" id="1819745"/>
    <lineage>
        <taxon>Eukaryota</taxon>
        <taxon>Metazoa</taxon>
        <taxon>Spiralia</taxon>
        <taxon>Lophotrochozoa</taxon>
        <taxon>Mesozoa</taxon>
        <taxon>Orthonectida</taxon>
        <taxon>Rhopaluridae</taxon>
        <taxon>Intoshia</taxon>
    </lineage>
</organism>
<dbReference type="InterPro" id="IPR038727">
    <property type="entry name" value="NadR/Ttd14_AAA_dom"/>
</dbReference>
<feature type="domain" description="NadR/Ttd14 AAA" evidence="1">
    <location>
        <begin position="24"/>
        <end position="204"/>
    </location>
</feature>
<dbReference type="GO" id="GO:0070300">
    <property type="term" value="F:phosphatidic acid binding"/>
    <property type="evidence" value="ECO:0007669"/>
    <property type="project" value="TreeGrafter"/>
</dbReference>
<comment type="caution">
    <text evidence="2">The sequence shown here is derived from an EMBL/GenBank/DDBJ whole genome shotgun (WGS) entry which is preliminary data.</text>
</comment>
<proteinExistence type="predicted"/>
<dbReference type="GO" id="GO:0035091">
    <property type="term" value="F:phosphatidylinositol binding"/>
    <property type="evidence" value="ECO:0007669"/>
    <property type="project" value="TreeGrafter"/>
</dbReference>
<evidence type="ECO:0000259" key="1">
    <source>
        <dbReference type="Pfam" id="PF13521"/>
    </source>
</evidence>
<dbReference type="AlphaFoldDB" id="A0A177BB58"/>
<dbReference type="OrthoDB" id="6375174at2759"/>
<reference evidence="2 3" key="1">
    <citation type="submission" date="2016-04" db="EMBL/GenBank/DDBJ databases">
        <title>The genome of Intoshia linei affirms orthonectids as highly simplified spiralians.</title>
        <authorList>
            <person name="Mikhailov K.V."/>
            <person name="Slusarev G.S."/>
            <person name="Nikitin M.A."/>
            <person name="Logacheva M.D."/>
            <person name="Penin A."/>
            <person name="Aleoshin V."/>
            <person name="Panchin Y.V."/>
        </authorList>
    </citation>
    <scope>NUCLEOTIDE SEQUENCE [LARGE SCALE GENOMIC DNA]</scope>
    <source>
        <strain evidence="2">Intl2013</strain>
        <tissue evidence="2">Whole animal</tissue>
    </source>
</reference>
<name>A0A177BB58_9BILA</name>
<dbReference type="PANTHER" id="PTHR34932">
    <property type="entry name" value="TRPL TRANSLOCATION DEFECT PROTEIN 14"/>
    <property type="match status" value="1"/>
</dbReference>
<accession>A0A177BB58</accession>
<dbReference type="InterPro" id="IPR027417">
    <property type="entry name" value="P-loop_NTPase"/>
</dbReference>
<dbReference type="Pfam" id="PF13521">
    <property type="entry name" value="AAA_28"/>
    <property type="match status" value="1"/>
</dbReference>
<dbReference type="InterPro" id="IPR033469">
    <property type="entry name" value="CYTH-like_dom_sf"/>
</dbReference>
<evidence type="ECO:0000313" key="3">
    <source>
        <dbReference type="Proteomes" id="UP000078046"/>
    </source>
</evidence>
<dbReference type="PANTHER" id="PTHR34932:SF1">
    <property type="entry name" value="TRPL TRANSLOCATION DEFECT PROTEIN 14"/>
    <property type="match status" value="1"/>
</dbReference>
<dbReference type="EMBL" id="LWCA01000051">
    <property type="protein sequence ID" value="OAF71435.1"/>
    <property type="molecule type" value="Genomic_DNA"/>
</dbReference>
<dbReference type="Gene3D" id="3.40.50.300">
    <property type="entry name" value="P-loop containing nucleotide triphosphate hydrolases"/>
    <property type="match status" value="1"/>
</dbReference>
<dbReference type="SUPFAM" id="SSF52540">
    <property type="entry name" value="P-loop containing nucleoside triphosphate hydrolases"/>
    <property type="match status" value="1"/>
</dbReference>
<dbReference type="SUPFAM" id="SSF55154">
    <property type="entry name" value="CYTH-like phosphatases"/>
    <property type="match status" value="1"/>
</dbReference>
<dbReference type="GO" id="GO:0005525">
    <property type="term" value="F:GTP binding"/>
    <property type="evidence" value="ECO:0007669"/>
    <property type="project" value="TreeGrafter"/>
</dbReference>
<protein>
    <recommendedName>
        <fullName evidence="1">NadR/Ttd14 AAA domain-containing protein</fullName>
    </recommendedName>
</protein>
<keyword evidence="3" id="KW-1185">Reference proteome</keyword>